<evidence type="ECO:0000313" key="2">
    <source>
        <dbReference type="EMBL" id="GIY56093.1"/>
    </source>
</evidence>
<dbReference type="Proteomes" id="UP001054945">
    <property type="component" value="Unassembled WGS sequence"/>
</dbReference>
<name>A0AAV4UE91_CAEEX</name>
<gene>
    <name evidence="2" type="ORF">CEXT_537651</name>
</gene>
<comment type="caution">
    <text evidence="2">The sequence shown here is derived from an EMBL/GenBank/DDBJ whole genome shotgun (WGS) entry which is preliminary data.</text>
</comment>
<evidence type="ECO:0000313" key="3">
    <source>
        <dbReference type="Proteomes" id="UP001054945"/>
    </source>
</evidence>
<evidence type="ECO:0000256" key="1">
    <source>
        <dbReference type="SAM" id="MobiDB-lite"/>
    </source>
</evidence>
<feature type="region of interest" description="Disordered" evidence="1">
    <location>
        <begin position="60"/>
        <end position="96"/>
    </location>
</feature>
<reference evidence="2 3" key="1">
    <citation type="submission" date="2021-06" db="EMBL/GenBank/DDBJ databases">
        <title>Caerostris extrusa draft genome.</title>
        <authorList>
            <person name="Kono N."/>
            <person name="Arakawa K."/>
        </authorList>
    </citation>
    <scope>NUCLEOTIDE SEQUENCE [LARGE SCALE GENOMIC DNA]</scope>
</reference>
<organism evidence="2 3">
    <name type="scientific">Caerostris extrusa</name>
    <name type="common">Bark spider</name>
    <name type="synonym">Caerostris bankana</name>
    <dbReference type="NCBI Taxonomy" id="172846"/>
    <lineage>
        <taxon>Eukaryota</taxon>
        <taxon>Metazoa</taxon>
        <taxon>Ecdysozoa</taxon>
        <taxon>Arthropoda</taxon>
        <taxon>Chelicerata</taxon>
        <taxon>Arachnida</taxon>
        <taxon>Araneae</taxon>
        <taxon>Araneomorphae</taxon>
        <taxon>Entelegynae</taxon>
        <taxon>Araneoidea</taxon>
        <taxon>Araneidae</taxon>
        <taxon>Caerostris</taxon>
    </lineage>
</organism>
<keyword evidence="3" id="KW-1185">Reference proteome</keyword>
<feature type="compositionally biased region" description="Basic residues" evidence="1">
    <location>
        <begin position="85"/>
        <end position="96"/>
    </location>
</feature>
<accession>A0AAV4UE91</accession>
<sequence>MHADFKLAIDIQRENYSRVDVAEGECGRQEFGRVGHFQVDVGGVGPEVQDELHSLVYESSSAGHEHRSFQQTEGQLKPPSLLWRHGSHSTRSAKLK</sequence>
<proteinExistence type="predicted"/>
<dbReference type="AlphaFoldDB" id="A0AAV4UE91"/>
<protein>
    <submittedName>
        <fullName evidence="2">Uncharacterized protein</fullName>
    </submittedName>
</protein>
<dbReference type="EMBL" id="BPLR01012728">
    <property type="protein sequence ID" value="GIY56093.1"/>
    <property type="molecule type" value="Genomic_DNA"/>
</dbReference>